<dbReference type="PROSITE" id="PS50011">
    <property type="entry name" value="PROTEIN_KINASE_DOM"/>
    <property type="match status" value="1"/>
</dbReference>
<evidence type="ECO:0000256" key="5">
    <source>
        <dbReference type="ARBA" id="ARBA00022777"/>
    </source>
</evidence>
<name>A0A417Y5X3_9ACTN</name>
<evidence type="ECO:0000313" key="12">
    <source>
        <dbReference type="Proteomes" id="UP000283644"/>
    </source>
</evidence>
<reference evidence="11 12" key="1">
    <citation type="submission" date="2018-09" db="EMBL/GenBank/DDBJ databases">
        <title>Genome sequencing of Nocardioides immobilis CCTCC AB 2017083 for comparison to Nocardioides silvaticus.</title>
        <authorList>
            <person name="Li C."/>
            <person name="Wang G."/>
        </authorList>
    </citation>
    <scope>NUCLEOTIDE SEQUENCE [LARGE SCALE GENOMIC DNA]</scope>
    <source>
        <strain evidence="11 12">CCTCC AB 2017083</strain>
    </source>
</reference>
<evidence type="ECO:0000256" key="7">
    <source>
        <dbReference type="ARBA" id="ARBA00047899"/>
    </source>
</evidence>
<dbReference type="FunFam" id="1.10.510.10:FF:000306">
    <property type="entry name" value="Serine/threonine protein kinase"/>
    <property type="match status" value="1"/>
</dbReference>
<proteinExistence type="predicted"/>
<comment type="catalytic activity">
    <reaction evidence="8">
        <text>L-seryl-[protein] + ATP = O-phospho-L-seryl-[protein] + ADP + H(+)</text>
        <dbReference type="Rhea" id="RHEA:17989"/>
        <dbReference type="Rhea" id="RHEA-COMP:9863"/>
        <dbReference type="Rhea" id="RHEA-COMP:11604"/>
        <dbReference type="ChEBI" id="CHEBI:15378"/>
        <dbReference type="ChEBI" id="CHEBI:29999"/>
        <dbReference type="ChEBI" id="CHEBI:30616"/>
        <dbReference type="ChEBI" id="CHEBI:83421"/>
        <dbReference type="ChEBI" id="CHEBI:456216"/>
        <dbReference type="EC" id="2.7.11.1"/>
    </reaction>
</comment>
<feature type="domain" description="Protein kinase" evidence="10">
    <location>
        <begin position="225"/>
        <end position="475"/>
    </location>
</feature>
<dbReference type="InterPro" id="IPR000719">
    <property type="entry name" value="Prot_kinase_dom"/>
</dbReference>
<dbReference type="Pfam" id="PF16919">
    <property type="entry name" value="PknG_rubred"/>
    <property type="match status" value="1"/>
</dbReference>
<keyword evidence="3" id="KW-0808">Transferase</keyword>
<feature type="compositionally biased region" description="Low complexity" evidence="9">
    <location>
        <begin position="121"/>
        <end position="141"/>
    </location>
</feature>
<organism evidence="11 12">
    <name type="scientific">Nocardioides immobilis</name>
    <dbReference type="NCBI Taxonomy" id="2049295"/>
    <lineage>
        <taxon>Bacteria</taxon>
        <taxon>Bacillati</taxon>
        <taxon>Actinomycetota</taxon>
        <taxon>Actinomycetes</taxon>
        <taxon>Propionibacteriales</taxon>
        <taxon>Nocardioidaceae</taxon>
        <taxon>Nocardioides</taxon>
    </lineage>
</organism>
<dbReference type="InterPro" id="IPR031636">
    <property type="entry name" value="PknG_TPR"/>
</dbReference>
<feature type="region of interest" description="Disordered" evidence="9">
    <location>
        <begin position="116"/>
        <end position="141"/>
    </location>
</feature>
<dbReference type="Proteomes" id="UP000283644">
    <property type="component" value="Unassembled WGS sequence"/>
</dbReference>
<dbReference type="EMBL" id="QXGH01000011">
    <property type="protein sequence ID" value="RHW27941.1"/>
    <property type="molecule type" value="Genomic_DNA"/>
</dbReference>
<dbReference type="Pfam" id="PF16918">
    <property type="entry name" value="PknG_TPR"/>
    <property type="match status" value="1"/>
</dbReference>
<dbReference type="InterPro" id="IPR031634">
    <property type="entry name" value="PknG_rubred"/>
</dbReference>
<dbReference type="AlphaFoldDB" id="A0A417Y5X3"/>
<keyword evidence="4" id="KW-0547">Nucleotide-binding</keyword>
<gene>
    <name evidence="11" type="ORF">D0Z08_06555</name>
</gene>
<evidence type="ECO:0000256" key="1">
    <source>
        <dbReference type="ARBA" id="ARBA00012513"/>
    </source>
</evidence>
<dbReference type="GO" id="GO:0004674">
    <property type="term" value="F:protein serine/threonine kinase activity"/>
    <property type="evidence" value="ECO:0007669"/>
    <property type="project" value="UniProtKB-KW"/>
</dbReference>
<evidence type="ECO:0000256" key="9">
    <source>
        <dbReference type="SAM" id="MobiDB-lite"/>
    </source>
</evidence>
<accession>A0A417Y5X3</accession>
<dbReference type="PANTHER" id="PTHR24363">
    <property type="entry name" value="SERINE/THREONINE PROTEIN KINASE"/>
    <property type="match status" value="1"/>
</dbReference>
<dbReference type="RefSeq" id="WP_118923865.1">
    <property type="nucleotide sequence ID" value="NZ_QXGH01000011.1"/>
</dbReference>
<dbReference type="Gene3D" id="3.30.200.20">
    <property type="entry name" value="Phosphorylase Kinase, domain 1"/>
    <property type="match status" value="1"/>
</dbReference>
<dbReference type="EC" id="2.7.11.1" evidence="1"/>
<sequence>MSSCTQPGCTGSILDGYCDVCGSPGEAGVATGSTTGVPTATVGAPATGIAPAAPVANGTPCAQPACTGKILDGYCDVCGTAADAPVVPTGSAGVGAEAEPVSHFEGSVATSASRVQSAAIGSKRAGSTGTGSTRRTRTGSQRMRAARLGAGLTHVPPAPAVDAAKAIMANPQVPEEKRSCSKCGNKVGRSIDGKPGRGEGFCAHCGQPFSFTPKLQGGDLVAGQYEVAGALAHGGLGWIYLARDRNVSNRWVVLKGLLNSGDPDALAAAIAEQQFLAQVEHPAIVEIYNFVTHEGAGYIVMEYVGGKSLKQILKDRMRANNGAYDPLPVDQALAYILELLPAFQYLHDLGLVYCDFKPDNMIQVGDAMKLIDLGGVRRIDDQESAIYGTVGYQAPEVAEVGPSVASDVYTIGRTLLVLTMEFRGYQGTYLHSLPPVESTPLFQQYDSLYHLVAKSCAADPADRFASVDELRTQLLGVLREVVARGRQGTALTSAASVLFESPATARPITEWSQLPKLREDTTDPQYGWLSTIGADDPRQRLRDLDAAPEDSAEVWLARCKAALELKESAAAKSYAGNLLAADPWEWRALWMEGLASVQQEDWENAKASFNAVYQQVPGELAPKLALAFACEKGGQPEVAEGLYLTCAATDATYVAPSAFGMARVRADRKDTAGAVAALDLVPTTSRGYTESRQQRAEVLLAGSAMDLTVLDQALRTIESSSVDGPTRQRYTVRILNEALPVVVKNPPRKGVHIGSVPASEPDIRTGLETALRLLARDAHDLDERVDLVNQANAVRNWSLT</sequence>
<dbReference type="OrthoDB" id="137117at2"/>
<dbReference type="GO" id="GO:0005524">
    <property type="term" value="F:ATP binding"/>
    <property type="evidence" value="ECO:0007669"/>
    <property type="project" value="UniProtKB-KW"/>
</dbReference>
<keyword evidence="5 11" id="KW-0418">Kinase</keyword>
<dbReference type="Gene3D" id="1.10.510.10">
    <property type="entry name" value="Transferase(Phosphotransferase) domain 1"/>
    <property type="match status" value="1"/>
</dbReference>
<dbReference type="InterPro" id="IPR011990">
    <property type="entry name" value="TPR-like_helical_dom_sf"/>
</dbReference>
<dbReference type="PANTHER" id="PTHR24363:SF0">
    <property type="entry name" value="SERINE_THREONINE KINASE LIKE DOMAIN CONTAINING 1"/>
    <property type="match status" value="1"/>
</dbReference>
<evidence type="ECO:0000256" key="6">
    <source>
        <dbReference type="ARBA" id="ARBA00022840"/>
    </source>
</evidence>
<comment type="catalytic activity">
    <reaction evidence="7">
        <text>L-threonyl-[protein] + ATP = O-phospho-L-threonyl-[protein] + ADP + H(+)</text>
        <dbReference type="Rhea" id="RHEA:46608"/>
        <dbReference type="Rhea" id="RHEA-COMP:11060"/>
        <dbReference type="Rhea" id="RHEA-COMP:11605"/>
        <dbReference type="ChEBI" id="CHEBI:15378"/>
        <dbReference type="ChEBI" id="CHEBI:30013"/>
        <dbReference type="ChEBI" id="CHEBI:30616"/>
        <dbReference type="ChEBI" id="CHEBI:61977"/>
        <dbReference type="ChEBI" id="CHEBI:456216"/>
        <dbReference type="EC" id="2.7.11.1"/>
    </reaction>
</comment>
<keyword evidence="2 11" id="KW-0723">Serine/threonine-protein kinase</keyword>
<evidence type="ECO:0000256" key="3">
    <source>
        <dbReference type="ARBA" id="ARBA00022679"/>
    </source>
</evidence>
<keyword evidence="6" id="KW-0067">ATP-binding</keyword>
<evidence type="ECO:0000256" key="2">
    <source>
        <dbReference type="ARBA" id="ARBA00022527"/>
    </source>
</evidence>
<dbReference type="SUPFAM" id="SSF48452">
    <property type="entry name" value="TPR-like"/>
    <property type="match status" value="1"/>
</dbReference>
<keyword evidence="12" id="KW-1185">Reference proteome</keyword>
<dbReference type="CDD" id="cd14014">
    <property type="entry name" value="STKc_PknB_like"/>
    <property type="match status" value="1"/>
</dbReference>
<dbReference type="SUPFAM" id="SSF56112">
    <property type="entry name" value="Protein kinase-like (PK-like)"/>
    <property type="match status" value="1"/>
</dbReference>
<evidence type="ECO:0000259" key="10">
    <source>
        <dbReference type="PROSITE" id="PS50011"/>
    </source>
</evidence>
<comment type="caution">
    <text evidence="11">The sequence shown here is derived from an EMBL/GenBank/DDBJ whole genome shotgun (WGS) entry which is preliminary data.</text>
</comment>
<dbReference type="Gene3D" id="1.25.40.10">
    <property type="entry name" value="Tetratricopeptide repeat domain"/>
    <property type="match status" value="2"/>
</dbReference>
<evidence type="ECO:0000256" key="8">
    <source>
        <dbReference type="ARBA" id="ARBA00048679"/>
    </source>
</evidence>
<evidence type="ECO:0000313" key="11">
    <source>
        <dbReference type="EMBL" id="RHW27941.1"/>
    </source>
</evidence>
<dbReference type="InterPro" id="IPR011009">
    <property type="entry name" value="Kinase-like_dom_sf"/>
</dbReference>
<dbReference type="Pfam" id="PF00069">
    <property type="entry name" value="Pkinase"/>
    <property type="match status" value="1"/>
</dbReference>
<evidence type="ECO:0000256" key="4">
    <source>
        <dbReference type="ARBA" id="ARBA00022741"/>
    </source>
</evidence>
<protein>
    <recommendedName>
        <fullName evidence="1">non-specific serine/threonine protein kinase</fullName>
        <ecNumber evidence="1">2.7.11.1</ecNumber>
    </recommendedName>
</protein>